<evidence type="ECO:0000313" key="3">
    <source>
        <dbReference type="Proteomes" id="UP000500895"/>
    </source>
</evidence>
<name>A0A6G9A9D8_9BRAD</name>
<feature type="transmembrane region" description="Helical" evidence="1">
    <location>
        <begin position="21"/>
        <end position="41"/>
    </location>
</feature>
<proteinExistence type="predicted"/>
<gene>
    <name evidence="2" type="ORF">HAV00_23725</name>
</gene>
<protein>
    <submittedName>
        <fullName evidence="2">Prolipoprotein diacylglyceryl transferase</fullName>
    </submittedName>
</protein>
<accession>A0A6G9A9D8</accession>
<evidence type="ECO:0000256" key="1">
    <source>
        <dbReference type="SAM" id="Phobius"/>
    </source>
</evidence>
<keyword evidence="2" id="KW-0808">Transferase</keyword>
<dbReference type="EMBL" id="CP050066">
    <property type="protein sequence ID" value="QIP09082.1"/>
    <property type="molecule type" value="Genomic_DNA"/>
</dbReference>
<dbReference type="GO" id="GO:0016740">
    <property type="term" value="F:transferase activity"/>
    <property type="evidence" value="ECO:0007669"/>
    <property type="project" value="UniProtKB-KW"/>
</dbReference>
<sequence>MALMSNSQKGTAMSHDWTIRWKGLIFAGHGVMLALVVNKFVFDGPGWSKFFVMLFLAVVFGAIGHRIGRKKMRDNF</sequence>
<reference evidence="2 3" key="1">
    <citation type="journal article" date="2020" name="Int. J. Syst. Evol. Microbiol.">
        <title>Description and complete genome sequences of Bradyrhizobium symbiodeficiens sp. nov., a non-symbiotic bacterium associated with legumes native to Canada.</title>
        <authorList>
            <person name="Bromfield E.S.P."/>
            <person name="Cloutier S."/>
            <person name="Nguyen H.D.T."/>
        </authorList>
    </citation>
    <scope>NUCLEOTIDE SEQUENCE [LARGE SCALE GENOMIC DNA]</scope>
    <source>
        <strain evidence="2 3">101S1MB</strain>
    </source>
</reference>
<keyword evidence="1" id="KW-1133">Transmembrane helix</keyword>
<organism evidence="2 3">
    <name type="scientific">Bradyrhizobium symbiodeficiens</name>
    <dbReference type="NCBI Taxonomy" id="1404367"/>
    <lineage>
        <taxon>Bacteria</taxon>
        <taxon>Pseudomonadati</taxon>
        <taxon>Pseudomonadota</taxon>
        <taxon>Alphaproteobacteria</taxon>
        <taxon>Hyphomicrobiales</taxon>
        <taxon>Nitrobacteraceae</taxon>
        <taxon>Bradyrhizobium</taxon>
    </lineage>
</organism>
<evidence type="ECO:0000313" key="2">
    <source>
        <dbReference type="EMBL" id="QIP09082.1"/>
    </source>
</evidence>
<feature type="transmembrane region" description="Helical" evidence="1">
    <location>
        <begin position="47"/>
        <end position="67"/>
    </location>
</feature>
<dbReference type="AlphaFoldDB" id="A0A6G9A9D8"/>
<dbReference type="RefSeq" id="WP_166468938.1">
    <property type="nucleotide sequence ID" value="NZ_CP050066.2"/>
</dbReference>
<keyword evidence="1" id="KW-0812">Transmembrane</keyword>
<dbReference type="Proteomes" id="UP000500895">
    <property type="component" value="Chromosome"/>
</dbReference>
<keyword evidence="1" id="KW-0472">Membrane</keyword>